<dbReference type="Pfam" id="PF07690">
    <property type="entry name" value="MFS_1"/>
    <property type="match status" value="1"/>
</dbReference>
<keyword evidence="3 6" id="KW-0812">Transmembrane</keyword>
<dbReference type="Gene3D" id="1.20.1250.20">
    <property type="entry name" value="MFS general substrate transporter like domains"/>
    <property type="match status" value="1"/>
</dbReference>
<proteinExistence type="predicted"/>
<dbReference type="InterPro" id="IPR036259">
    <property type="entry name" value="MFS_trans_sf"/>
</dbReference>
<comment type="subcellular location">
    <subcellularLocation>
        <location evidence="1">Membrane</location>
        <topology evidence="1">Multi-pass membrane protein</topology>
    </subcellularLocation>
</comment>
<evidence type="ECO:0000256" key="2">
    <source>
        <dbReference type="ARBA" id="ARBA00022448"/>
    </source>
</evidence>
<dbReference type="SUPFAM" id="SSF103473">
    <property type="entry name" value="MFS general substrate transporter"/>
    <property type="match status" value="1"/>
</dbReference>
<feature type="transmembrane region" description="Helical" evidence="6">
    <location>
        <begin position="94"/>
        <end position="112"/>
    </location>
</feature>
<keyword evidence="2" id="KW-0813">Transport</keyword>
<dbReference type="PANTHER" id="PTHR12778">
    <property type="entry name" value="SOLUTE CARRIER FAMILY 33 ACETYL-COA TRANSPORTER -RELATED"/>
    <property type="match status" value="1"/>
</dbReference>
<accession>A0A254N254</accession>
<keyword evidence="5 6" id="KW-0472">Membrane</keyword>
<feature type="transmembrane region" description="Helical" evidence="6">
    <location>
        <begin position="408"/>
        <end position="426"/>
    </location>
</feature>
<dbReference type="Proteomes" id="UP000197446">
    <property type="component" value="Unassembled WGS sequence"/>
</dbReference>
<feature type="transmembrane region" description="Helical" evidence="6">
    <location>
        <begin position="285"/>
        <end position="304"/>
    </location>
</feature>
<name>A0A254N254_9BURK</name>
<dbReference type="InterPro" id="IPR011701">
    <property type="entry name" value="MFS"/>
</dbReference>
<evidence type="ECO:0000256" key="6">
    <source>
        <dbReference type="SAM" id="Phobius"/>
    </source>
</evidence>
<evidence type="ECO:0000313" key="7">
    <source>
        <dbReference type="EMBL" id="OWQ98112.1"/>
    </source>
</evidence>
<dbReference type="InterPro" id="IPR004752">
    <property type="entry name" value="AmpG_permease/AT-1"/>
</dbReference>
<dbReference type="EMBL" id="NISI01000023">
    <property type="protein sequence ID" value="OWQ98112.1"/>
    <property type="molecule type" value="Genomic_DNA"/>
</dbReference>
<protein>
    <submittedName>
        <fullName evidence="7">MFS transporter</fullName>
    </submittedName>
</protein>
<evidence type="ECO:0000256" key="5">
    <source>
        <dbReference type="ARBA" id="ARBA00023136"/>
    </source>
</evidence>
<feature type="transmembrane region" description="Helical" evidence="6">
    <location>
        <begin position="157"/>
        <end position="180"/>
    </location>
</feature>
<organism evidence="7 8">
    <name type="scientific">Roseateles puraquae</name>
    <dbReference type="NCBI Taxonomy" id="431059"/>
    <lineage>
        <taxon>Bacteria</taxon>
        <taxon>Pseudomonadati</taxon>
        <taxon>Pseudomonadota</taxon>
        <taxon>Betaproteobacteria</taxon>
        <taxon>Burkholderiales</taxon>
        <taxon>Sphaerotilaceae</taxon>
        <taxon>Roseateles</taxon>
    </lineage>
</organism>
<dbReference type="GO" id="GO:0016020">
    <property type="term" value="C:membrane"/>
    <property type="evidence" value="ECO:0007669"/>
    <property type="project" value="UniProtKB-SubCell"/>
</dbReference>
<feature type="transmembrane region" description="Helical" evidence="6">
    <location>
        <begin position="35"/>
        <end position="53"/>
    </location>
</feature>
<feature type="transmembrane region" description="Helical" evidence="6">
    <location>
        <begin position="119"/>
        <end position="137"/>
    </location>
</feature>
<feature type="transmembrane region" description="Helical" evidence="6">
    <location>
        <begin position="316"/>
        <end position="336"/>
    </location>
</feature>
<dbReference type="PANTHER" id="PTHR12778:SF10">
    <property type="entry name" value="MAJOR FACILITATOR SUPERFAMILY DOMAIN-CONTAINING PROTEIN 3"/>
    <property type="match status" value="1"/>
</dbReference>
<evidence type="ECO:0000256" key="3">
    <source>
        <dbReference type="ARBA" id="ARBA00022692"/>
    </source>
</evidence>
<gene>
    <name evidence="7" type="ORF">CDO81_26815</name>
</gene>
<dbReference type="GO" id="GO:0022857">
    <property type="term" value="F:transmembrane transporter activity"/>
    <property type="evidence" value="ECO:0007669"/>
    <property type="project" value="InterPro"/>
</dbReference>
<comment type="caution">
    <text evidence="7">The sequence shown here is derived from an EMBL/GenBank/DDBJ whole genome shotgun (WGS) entry which is preliminary data.</text>
</comment>
<reference evidence="7 8" key="1">
    <citation type="journal article" date="2007" name="Int. J. Syst. Evol. Microbiol.">
        <title>Description of Pelomonas aquatica sp. nov. and Pelomonas puraquae sp. nov., isolated from industrial and haemodialysis water.</title>
        <authorList>
            <person name="Gomila M."/>
            <person name="Bowien B."/>
            <person name="Falsen E."/>
            <person name="Moore E.R."/>
            <person name="Lalucat J."/>
        </authorList>
    </citation>
    <scope>NUCLEOTIDE SEQUENCE [LARGE SCALE GENOMIC DNA]</scope>
    <source>
        <strain evidence="7 8">CCUG 52769</strain>
    </source>
</reference>
<feature type="transmembrane region" description="Helical" evidence="6">
    <location>
        <begin position="342"/>
        <end position="364"/>
    </location>
</feature>
<evidence type="ECO:0000256" key="4">
    <source>
        <dbReference type="ARBA" id="ARBA00022989"/>
    </source>
</evidence>
<sequence>MSPREPGQAPDRAPAGLPPLGGAAWAASPMRWIPTLYFVQGLQFFVVMLIAGLMFKQMGVANDQIARWTGLIGLAWAFKPLWSPLVELARSKKMVVVAMQFSGAVGLGLLALALQASAFFALSIAVLLFLAYASATHDIACDGLYMAALDDKRQAAYAGWQGAFFNASKFLTLGGLMVLAGRLESSMGVFNAWSLIFAMLAGLLALLAAWNAKALPNPERTTAETVKLPEVVADFLKKPGIWKMVVFIVLFRLAEGQVQTIGPLFLIEARDKGGLGLTGEQVGGVYGTVGTAAFLVGSILGGYFTAWLGLKRAMPVLVLAMAIPNAVFWGLSLALPTSLWQISAAVGVEMAGYGFGFVGMILYIMQVVAPGRFQTAHYALGSGVMQLGFILSKTLSGDIQVAMGYQHFFLWTLVCGLPALLLLLWVPMPRRAAEPEPVPA</sequence>
<keyword evidence="4 6" id="KW-1133">Transmembrane helix</keyword>
<evidence type="ECO:0000313" key="8">
    <source>
        <dbReference type="Proteomes" id="UP000197446"/>
    </source>
</evidence>
<keyword evidence="8" id="KW-1185">Reference proteome</keyword>
<evidence type="ECO:0000256" key="1">
    <source>
        <dbReference type="ARBA" id="ARBA00004141"/>
    </source>
</evidence>
<dbReference type="AlphaFoldDB" id="A0A254N254"/>
<dbReference type="OrthoDB" id="9787815at2"/>
<feature type="transmembrane region" description="Helical" evidence="6">
    <location>
        <begin position="192"/>
        <end position="210"/>
    </location>
</feature>